<accession>A0AA36BIP5</accession>
<sequence length="92" mass="10340">MIRALFRRICLLNLKQLYSFEPGLMFIKRISGKAIATESMRDNRELTKISSTSEEGQEVNIEDIRRGSATEVPMAKLLLAYSKNASLSDVSS</sequence>
<dbReference type="EMBL" id="OX597830">
    <property type="protein sequence ID" value="CAI9735130.1"/>
    <property type="molecule type" value="Genomic_DNA"/>
</dbReference>
<evidence type="ECO:0000313" key="1">
    <source>
        <dbReference type="EMBL" id="CAI9735130.1"/>
    </source>
</evidence>
<gene>
    <name evidence="1" type="ORF">OCTVUL_1B005781</name>
</gene>
<reference evidence="1" key="1">
    <citation type="submission" date="2023-08" db="EMBL/GenBank/DDBJ databases">
        <authorList>
            <person name="Alioto T."/>
            <person name="Alioto T."/>
            <person name="Gomez Garrido J."/>
        </authorList>
    </citation>
    <scope>NUCLEOTIDE SEQUENCE</scope>
</reference>
<keyword evidence="2" id="KW-1185">Reference proteome</keyword>
<proteinExistence type="predicted"/>
<protein>
    <submittedName>
        <fullName evidence="1">Uncharacterized protein</fullName>
    </submittedName>
</protein>
<dbReference type="Proteomes" id="UP001162480">
    <property type="component" value="Chromosome 17"/>
</dbReference>
<evidence type="ECO:0000313" key="2">
    <source>
        <dbReference type="Proteomes" id="UP001162480"/>
    </source>
</evidence>
<organism evidence="1 2">
    <name type="scientific">Octopus vulgaris</name>
    <name type="common">Common octopus</name>
    <dbReference type="NCBI Taxonomy" id="6645"/>
    <lineage>
        <taxon>Eukaryota</taxon>
        <taxon>Metazoa</taxon>
        <taxon>Spiralia</taxon>
        <taxon>Lophotrochozoa</taxon>
        <taxon>Mollusca</taxon>
        <taxon>Cephalopoda</taxon>
        <taxon>Coleoidea</taxon>
        <taxon>Octopodiformes</taxon>
        <taxon>Octopoda</taxon>
        <taxon>Incirrata</taxon>
        <taxon>Octopodidae</taxon>
        <taxon>Octopus</taxon>
    </lineage>
</organism>
<name>A0AA36BIP5_OCTVU</name>
<dbReference type="AlphaFoldDB" id="A0AA36BIP5"/>